<feature type="region of interest" description="Disordered" evidence="5">
    <location>
        <begin position="127"/>
        <end position="179"/>
    </location>
</feature>
<dbReference type="VEuPathDB" id="VectorBase:BGLAX_032814"/>
<dbReference type="EnsemblMetazoa" id="BGLB039974-RA">
    <property type="protein sequence ID" value="BGLB039974-PA"/>
    <property type="gene ID" value="BGLB039974"/>
</dbReference>
<comment type="subcellular location">
    <subcellularLocation>
        <location evidence="1">Membrane</location>
        <topology evidence="1">Multi-pass membrane protein</topology>
    </subcellularLocation>
</comment>
<gene>
    <name evidence="9" type="primary">106054403</name>
</gene>
<feature type="transmembrane region" description="Helical" evidence="6">
    <location>
        <begin position="502"/>
        <end position="527"/>
    </location>
</feature>
<feature type="compositionally biased region" description="Basic and acidic residues" evidence="5">
    <location>
        <begin position="128"/>
        <end position="139"/>
    </location>
</feature>
<feature type="transmembrane region" description="Helical" evidence="6">
    <location>
        <begin position="670"/>
        <end position="690"/>
    </location>
</feature>
<dbReference type="InterPro" id="IPR050927">
    <property type="entry name" value="TRPM"/>
</dbReference>
<evidence type="ECO:0000259" key="8">
    <source>
        <dbReference type="Pfam" id="PF25508"/>
    </source>
</evidence>
<dbReference type="OrthoDB" id="6154571at2759"/>
<evidence type="ECO:0000256" key="6">
    <source>
        <dbReference type="SAM" id="Phobius"/>
    </source>
</evidence>
<dbReference type="Pfam" id="PF00520">
    <property type="entry name" value="Ion_trans"/>
    <property type="match status" value="1"/>
</dbReference>
<protein>
    <submittedName>
        <fullName evidence="9">Uncharacterized protein</fullName>
    </submittedName>
</protein>
<keyword evidence="4 6" id="KW-0472">Membrane</keyword>
<dbReference type="AlphaFoldDB" id="A0A2C9M931"/>
<dbReference type="VEuPathDB" id="VectorBase:BGLB039974"/>
<dbReference type="GO" id="GO:0099604">
    <property type="term" value="F:ligand-gated calcium channel activity"/>
    <property type="evidence" value="ECO:0007669"/>
    <property type="project" value="TreeGrafter"/>
</dbReference>
<proteinExistence type="predicted"/>
<evidence type="ECO:0000256" key="5">
    <source>
        <dbReference type="SAM" id="MobiDB-lite"/>
    </source>
</evidence>
<dbReference type="InterPro" id="IPR005821">
    <property type="entry name" value="Ion_trans_dom"/>
</dbReference>
<feature type="transmembrane region" description="Helical" evidence="6">
    <location>
        <begin position="583"/>
        <end position="608"/>
    </location>
</feature>
<reference evidence="9" key="1">
    <citation type="submission" date="2020-05" db="UniProtKB">
        <authorList>
            <consortium name="EnsemblMetazoa"/>
        </authorList>
    </citation>
    <scope>IDENTIFICATION</scope>
    <source>
        <strain evidence="9">BB02</strain>
    </source>
</reference>
<dbReference type="Pfam" id="PF25508">
    <property type="entry name" value="TRPM2"/>
    <property type="match status" value="1"/>
</dbReference>
<keyword evidence="3 6" id="KW-1133">Transmembrane helix</keyword>
<dbReference type="GO" id="GO:0005886">
    <property type="term" value="C:plasma membrane"/>
    <property type="evidence" value="ECO:0007669"/>
    <property type="project" value="TreeGrafter"/>
</dbReference>
<dbReference type="KEGG" id="bgt:106054403"/>
<dbReference type="InterPro" id="IPR057366">
    <property type="entry name" value="TRPM-like"/>
</dbReference>
<dbReference type="PANTHER" id="PTHR13800">
    <property type="entry name" value="TRANSIENT RECEPTOR POTENTIAL CATION CHANNEL, SUBFAMILY M, MEMBER 6"/>
    <property type="match status" value="1"/>
</dbReference>
<keyword evidence="2 6" id="KW-0812">Transmembrane</keyword>
<dbReference type="Proteomes" id="UP000076420">
    <property type="component" value="Unassembled WGS sequence"/>
</dbReference>
<feature type="domain" description="Ion transport" evidence="7">
    <location>
        <begin position="511"/>
        <end position="787"/>
    </location>
</feature>
<organism evidence="9 10">
    <name type="scientific">Biomphalaria glabrata</name>
    <name type="common">Bloodfluke planorb</name>
    <name type="synonym">Freshwater snail</name>
    <dbReference type="NCBI Taxonomy" id="6526"/>
    <lineage>
        <taxon>Eukaryota</taxon>
        <taxon>Metazoa</taxon>
        <taxon>Spiralia</taxon>
        <taxon>Lophotrochozoa</taxon>
        <taxon>Mollusca</taxon>
        <taxon>Gastropoda</taxon>
        <taxon>Heterobranchia</taxon>
        <taxon>Euthyneura</taxon>
        <taxon>Panpulmonata</taxon>
        <taxon>Hygrophila</taxon>
        <taxon>Lymnaeoidea</taxon>
        <taxon>Planorbidae</taxon>
        <taxon>Biomphalaria</taxon>
    </lineage>
</organism>
<evidence type="ECO:0000313" key="9">
    <source>
        <dbReference type="EnsemblMetazoa" id="BGLB039974-PA"/>
    </source>
</evidence>
<evidence type="ECO:0000256" key="1">
    <source>
        <dbReference type="ARBA" id="ARBA00004141"/>
    </source>
</evidence>
<feature type="transmembrane region" description="Helical" evidence="6">
    <location>
        <begin position="542"/>
        <end position="563"/>
    </location>
</feature>
<dbReference type="PANTHER" id="PTHR13800:SF12">
    <property type="entry name" value="TRANSIENT RECEPTOR POTENTIAL CATION CHANNEL SUBFAMILY M MEMBER-LIKE 2"/>
    <property type="match status" value="1"/>
</dbReference>
<name>A0A2C9M931_BIOGL</name>
<sequence length="877" mass="102465">MEYPENKVTYECIICLNGDKRTFLSIFKKILSRRDIPIILVKNSGGITDLWIDHLEKKEALDSFLDTYIQLDESDTNNSGVNPSDLASEFARKKFLDVEKINLTDLVNSKMVGQTIIQAIKKGKSWTKRQDSSETKSDPVIEITQSGATTSNTKGADRKKQKDTSTVAPKSNPSKDQDNLNNSSEFMNFMLLCVACDCFEEVQVHRDYLLEWFPYETNPWLSLVLISAIEHDQIQTVQFILKNMSVKLKKIFSRQRIQQLYERSSPERDNATVVTAFPDRVFRMLIKLLGPIGYIKRLEVADSTNSVNKNKDAVQDLFIWSILRNKLDLSLLMWEKLDHPIAAALFAYGALKQMSLKSVDRREKEALRISDTIYANLAIELINKCYNTDEEQTFDLLRQKVLTWGNHSCIQIAIATDNKRFLYQPPCQALCHRLWWWGHQADSQDRRHAILTEVGPEKPVVKLEPSHSNTKWPNVIVSREKTKQVRRSETWRDESCTDMIKYLLSPVVIFWFNTIGLVIFLLVYALLLTCKMEVGAFHWMEWIIWSWIVMYTLEGFLMFGRVISKTLTQKKYSSKSSTKCRALFSVFLSTDSFKFIDFFSLVCFYLAWFLRYAAYKADSDQQLQMQTAYIVFSIDYILFSLLIFKFFYANKFLGPLLVMIKKMLFTMIKFLIILFVIFTAFAVASEAVLYPGTQFRPSYAYWVFRKAYWSMFGNFFLEEIEAKETAGDCTSDPTKYLDYNYLRCATNIGRYYVPVLMGVYVMITNILIFNLLIAKFNSTIQKVESRAEIFWQLQSYELTDEYSRKIFLPPPFFMITILIIISRKWNENIFTKTFEKKVLKRLSRLERLALDESETIMRRNNPERFPETKNKITRVKE</sequence>
<evidence type="ECO:0000256" key="2">
    <source>
        <dbReference type="ARBA" id="ARBA00022692"/>
    </source>
</evidence>
<evidence type="ECO:0000256" key="4">
    <source>
        <dbReference type="ARBA" id="ARBA00023136"/>
    </source>
</evidence>
<accession>A0A2C9M931</accession>
<feature type="domain" description="TRPM-like" evidence="8">
    <location>
        <begin position="301"/>
        <end position="422"/>
    </location>
</feature>
<evidence type="ECO:0000259" key="7">
    <source>
        <dbReference type="Pfam" id="PF00520"/>
    </source>
</evidence>
<feature type="transmembrane region" description="Helical" evidence="6">
    <location>
        <begin position="628"/>
        <end position="649"/>
    </location>
</feature>
<feature type="transmembrane region" description="Helical" evidence="6">
    <location>
        <begin position="751"/>
        <end position="773"/>
    </location>
</feature>
<evidence type="ECO:0000256" key="3">
    <source>
        <dbReference type="ARBA" id="ARBA00022989"/>
    </source>
</evidence>
<evidence type="ECO:0000313" key="10">
    <source>
        <dbReference type="Proteomes" id="UP000076420"/>
    </source>
</evidence>
<feature type="compositionally biased region" description="Polar residues" evidence="5">
    <location>
        <begin position="143"/>
        <end position="154"/>
    </location>
</feature>